<protein>
    <recommendedName>
        <fullName evidence="4">Secreted protein</fullName>
    </recommendedName>
</protein>
<evidence type="ECO:0008006" key="4">
    <source>
        <dbReference type="Google" id="ProtNLM"/>
    </source>
</evidence>
<proteinExistence type="predicted"/>
<evidence type="ECO:0000256" key="1">
    <source>
        <dbReference type="SAM" id="SignalP"/>
    </source>
</evidence>
<comment type="caution">
    <text evidence="2">The sequence shown here is derived from an EMBL/GenBank/DDBJ whole genome shotgun (WGS) entry which is preliminary data.</text>
</comment>
<dbReference type="RefSeq" id="WP_169717193.1">
    <property type="nucleotide sequence ID" value="NZ_CP045075.1"/>
</dbReference>
<accession>A0ABQ1BVU8</accession>
<keyword evidence="3" id="KW-1185">Reference proteome</keyword>
<evidence type="ECO:0000313" key="2">
    <source>
        <dbReference type="EMBL" id="GFG67860.1"/>
    </source>
</evidence>
<name>A0ABQ1BVU8_9MYCO</name>
<feature type="chain" id="PRO_5046221292" description="Secreted protein" evidence="1">
    <location>
        <begin position="29"/>
        <end position="178"/>
    </location>
</feature>
<sequence>MMYVMRSMRGLASAALLFSATIAPVAAAQPPGFPDLSGFSDVTSSFTTPGGHGNPGVNFSTADGVNCGFGKPPQVTPDSQLVQCFGTLPGVQNLPITNGNTQGACDLGGAQVAGGPGDVWHYKGNCPAPSGNKILNPGQKVYYGNITCGVAPGGVTACQSTANGEHGFVLQPSGSSAF</sequence>
<keyword evidence="1" id="KW-0732">Signal</keyword>
<reference evidence="2 3" key="1">
    <citation type="journal article" date="2019" name="Emerg. Microbes Infect.">
        <title>Comprehensive subspecies identification of 175 nontuberculous mycobacteria species based on 7547 genomic profiles.</title>
        <authorList>
            <person name="Matsumoto Y."/>
            <person name="Kinjo T."/>
            <person name="Motooka D."/>
            <person name="Nabeya D."/>
            <person name="Jung N."/>
            <person name="Uechi K."/>
            <person name="Horii T."/>
            <person name="Iida T."/>
            <person name="Fujita J."/>
            <person name="Nakamura S."/>
        </authorList>
    </citation>
    <scope>NUCLEOTIDE SEQUENCE [LARGE SCALE GENOMIC DNA]</scope>
    <source>
        <strain evidence="2 3">JCM 13573</strain>
    </source>
</reference>
<organism evidence="2 3">
    <name type="scientific">Mycobacterium kubicae</name>
    <dbReference type="NCBI Taxonomy" id="120959"/>
    <lineage>
        <taxon>Bacteria</taxon>
        <taxon>Bacillati</taxon>
        <taxon>Actinomycetota</taxon>
        <taxon>Actinomycetes</taxon>
        <taxon>Mycobacteriales</taxon>
        <taxon>Mycobacteriaceae</taxon>
        <taxon>Mycobacterium</taxon>
        <taxon>Mycobacterium simiae complex</taxon>
    </lineage>
</organism>
<gene>
    <name evidence="2" type="ORF">MKUB_53500</name>
</gene>
<dbReference type="Proteomes" id="UP000465306">
    <property type="component" value="Unassembled WGS sequence"/>
</dbReference>
<feature type="signal peptide" evidence="1">
    <location>
        <begin position="1"/>
        <end position="28"/>
    </location>
</feature>
<evidence type="ECO:0000313" key="3">
    <source>
        <dbReference type="Proteomes" id="UP000465306"/>
    </source>
</evidence>
<dbReference type="EMBL" id="BLKU01000005">
    <property type="protein sequence ID" value="GFG67860.1"/>
    <property type="molecule type" value="Genomic_DNA"/>
</dbReference>